<evidence type="ECO:0000313" key="2">
    <source>
        <dbReference type="EMBL" id="AXY02860.1"/>
    </source>
</evidence>
<sequence length="73" mass="8500">MHLFPQSVLNHVSQQLPFLVFPIYYHSSILGGLFMAHRLLKMPAGVVTMALRNVFFLTLEIKIRAYYFTLMLN</sequence>
<evidence type="ECO:0000313" key="3">
    <source>
        <dbReference type="Proteomes" id="UP000262832"/>
    </source>
</evidence>
<keyword evidence="1" id="KW-0812">Transmembrane</keyword>
<gene>
    <name evidence="2" type="ORF">D1115_17900</name>
</gene>
<keyword evidence="1" id="KW-1133">Transmembrane helix</keyword>
<reference evidence="2 3" key="1">
    <citation type="submission" date="2018-08" db="EMBL/GenBank/DDBJ databases">
        <title>Genomic taxonomy of the Vibrionaceae family.</title>
        <authorList>
            <person name="Gomez-Gil B."/>
            <person name="Tanaka M."/>
            <person name="Sawabe T."/>
            <person name="Enciso-Ibarra K."/>
        </authorList>
    </citation>
    <scope>NUCLEOTIDE SEQUENCE [LARGE SCALE GENOMIC DNA]</scope>
    <source>
        <strain evidence="2 3">CAIM 1831</strain>
    </source>
</reference>
<name>A0ABM6YYL7_9VIBR</name>
<organism evidence="2 3">
    <name type="scientific">Vibrio alfacsensis</name>
    <dbReference type="NCBI Taxonomy" id="1074311"/>
    <lineage>
        <taxon>Bacteria</taxon>
        <taxon>Pseudomonadati</taxon>
        <taxon>Pseudomonadota</taxon>
        <taxon>Gammaproteobacteria</taxon>
        <taxon>Vibrionales</taxon>
        <taxon>Vibrionaceae</taxon>
        <taxon>Vibrio</taxon>
    </lineage>
</organism>
<evidence type="ECO:0000256" key="1">
    <source>
        <dbReference type="SAM" id="Phobius"/>
    </source>
</evidence>
<dbReference type="Proteomes" id="UP000262832">
    <property type="component" value="Chromosome II"/>
</dbReference>
<accession>A0ABM6YYL7</accession>
<keyword evidence="1" id="KW-0472">Membrane</keyword>
<dbReference type="EMBL" id="CP032094">
    <property type="protein sequence ID" value="AXY02860.1"/>
    <property type="molecule type" value="Genomic_DNA"/>
</dbReference>
<protein>
    <submittedName>
        <fullName evidence="2">Uncharacterized protein</fullName>
    </submittedName>
</protein>
<feature type="transmembrane region" description="Helical" evidence="1">
    <location>
        <begin position="16"/>
        <end position="36"/>
    </location>
</feature>
<keyword evidence="3" id="KW-1185">Reference proteome</keyword>
<proteinExistence type="predicted"/>